<gene>
    <name evidence="5" type="ORF">SAMN06264849_105258</name>
</gene>
<dbReference type="PIRSF" id="PIRSF016839">
    <property type="entry name" value="PhP"/>
    <property type="match status" value="1"/>
</dbReference>
<protein>
    <submittedName>
        <fullName evidence="5">Phosphotriesterase-related protein</fullName>
    </submittedName>
</protein>
<dbReference type="Proteomes" id="UP000315636">
    <property type="component" value="Unassembled WGS sequence"/>
</dbReference>
<evidence type="ECO:0000313" key="5">
    <source>
        <dbReference type="EMBL" id="SMO68762.1"/>
    </source>
</evidence>
<keyword evidence="2" id="KW-0378">Hydrolase</keyword>
<reference evidence="5 6" key="1">
    <citation type="submission" date="2017-05" db="EMBL/GenBank/DDBJ databases">
        <authorList>
            <person name="Varghese N."/>
            <person name="Submissions S."/>
        </authorList>
    </citation>
    <scope>NUCLEOTIDE SEQUENCE [LARGE SCALE GENOMIC DNA]</scope>
    <source>
        <strain evidence="5 6">DSM 45474</strain>
    </source>
</reference>
<dbReference type="InterPro" id="IPR017947">
    <property type="entry name" value="AryldialkylPase_Zn-BS"/>
</dbReference>
<evidence type="ECO:0000313" key="6">
    <source>
        <dbReference type="Proteomes" id="UP000315636"/>
    </source>
</evidence>
<proteinExistence type="inferred from homology"/>
<dbReference type="OrthoDB" id="105927at2"/>
<dbReference type="PROSITE" id="PS01322">
    <property type="entry name" value="PHOSPHOTRIESTERASE_1"/>
    <property type="match status" value="1"/>
</dbReference>
<dbReference type="PANTHER" id="PTHR10819">
    <property type="entry name" value="PHOSPHOTRIESTERASE-RELATED"/>
    <property type="match status" value="1"/>
</dbReference>
<dbReference type="RefSeq" id="WP_142505573.1">
    <property type="nucleotide sequence ID" value="NZ_FXTI01000005.1"/>
</dbReference>
<dbReference type="Pfam" id="PF02126">
    <property type="entry name" value="PTE"/>
    <property type="match status" value="1"/>
</dbReference>
<dbReference type="GO" id="GO:0008270">
    <property type="term" value="F:zinc ion binding"/>
    <property type="evidence" value="ECO:0007669"/>
    <property type="project" value="InterPro"/>
</dbReference>
<sequence>MGQKIRTVTGDLIPERFGATLIHEHVILDLSPIRGNRDAILADSEPLNRELERLKHSGCDGIVEVTNRGMGRDVRSLKTLSERHGIPVVASTGFYKQTYYPDQVFEQSEEELAELFVSELTEGIGRSGIRAGIIAEIGSSLNEITRDEDKVFRAAIRAQRVTGAPLSTHCELGTMGSAQMRLFSRMDADSSKISIGHQDLNGDRTEYESLIKAGFYIQFDTIGKNNYRSDEDRLNDLLWLLDKGYTNRLMLSCDITKQSYLKVNGGFGYEYMFTHFLPKLRSHGVDQQAIDAMMVDNPRRFLAFA</sequence>
<comment type="caution">
    <text evidence="4">Lacks conserved residue(s) required for the propagation of feature annotation.</text>
</comment>
<evidence type="ECO:0000256" key="1">
    <source>
        <dbReference type="ARBA" id="ARBA00022723"/>
    </source>
</evidence>
<feature type="binding site" evidence="3">
    <location>
        <position position="136"/>
    </location>
    <ligand>
        <name>a divalent metal cation</name>
        <dbReference type="ChEBI" id="CHEBI:60240"/>
        <label>1</label>
    </ligand>
</feature>
<evidence type="ECO:0000256" key="3">
    <source>
        <dbReference type="PIRSR" id="PIRSR601559-52"/>
    </source>
</evidence>
<dbReference type="InterPro" id="IPR032466">
    <property type="entry name" value="Metal_Hydrolase"/>
</dbReference>
<evidence type="ECO:0000256" key="2">
    <source>
        <dbReference type="ARBA" id="ARBA00022801"/>
    </source>
</evidence>
<dbReference type="AlphaFoldDB" id="A0A521DAY4"/>
<feature type="binding site" evidence="3">
    <location>
        <position position="254"/>
    </location>
    <ligand>
        <name>a divalent metal cation</name>
        <dbReference type="ChEBI" id="CHEBI:60240"/>
        <label>1</label>
    </ligand>
</feature>
<dbReference type="CDD" id="cd00530">
    <property type="entry name" value="PTE"/>
    <property type="match status" value="1"/>
</dbReference>
<accession>A0A521DAY4</accession>
<comment type="cofactor">
    <cofactor evidence="3">
        <name>a divalent metal cation</name>
        <dbReference type="ChEBI" id="CHEBI:60240"/>
    </cofactor>
    <text evidence="3">Binds 2 divalent metal cations per subunit.</text>
</comment>
<feature type="binding site" evidence="3">
    <location>
        <position position="25"/>
    </location>
    <ligand>
        <name>a divalent metal cation</name>
        <dbReference type="ChEBI" id="CHEBI:60240"/>
        <label>1</label>
    </ligand>
</feature>
<dbReference type="PANTHER" id="PTHR10819:SF3">
    <property type="entry name" value="PHOSPHOTRIESTERASE-RELATED PROTEIN"/>
    <property type="match status" value="1"/>
</dbReference>
<name>A0A521DAY4_9BACL</name>
<evidence type="ECO:0000256" key="4">
    <source>
        <dbReference type="PROSITE-ProRule" id="PRU00679"/>
    </source>
</evidence>
<feature type="binding site" evidence="3">
    <location>
        <position position="197"/>
    </location>
    <ligand>
        <name>a divalent metal cation</name>
        <dbReference type="ChEBI" id="CHEBI:60240"/>
        <label>2</label>
    </ligand>
</feature>
<dbReference type="PROSITE" id="PS51347">
    <property type="entry name" value="PHOSPHOTRIESTERASE_2"/>
    <property type="match status" value="1"/>
</dbReference>
<dbReference type="Gene3D" id="3.20.20.140">
    <property type="entry name" value="Metal-dependent hydrolases"/>
    <property type="match status" value="1"/>
</dbReference>
<dbReference type="InterPro" id="IPR001559">
    <property type="entry name" value="Phosphotriesterase"/>
</dbReference>
<comment type="similarity">
    <text evidence="4">Belongs to the metallo-dependent hydrolases superfamily. Phosphotriesterase family.</text>
</comment>
<dbReference type="EMBL" id="FXTI01000005">
    <property type="protein sequence ID" value="SMO68762.1"/>
    <property type="molecule type" value="Genomic_DNA"/>
</dbReference>
<organism evidence="5 6">
    <name type="scientific">Melghirimyces algeriensis</name>
    <dbReference type="NCBI Taxonomy" id="910412"/>
    <lineage>
        <taxon>Bacteria</taxon>
        <taxon>Bacillati</taxon>
        <taxon>Bacillota</taxon>
        <taxon>Bacilli</taxon>
        <taxon>Bacillales</taxon>
        <taxon>Thermoactinomycetaceae</taxon>
        <taxon>Melghirimyces</taxon>
    </lineage>
</organism>
<keyword evidence="6" id="KW-1185">Reference proteome</keyword>
<feature type="binding site" evidence="3">
    <location>
        <position position="23"/>
    </location>
    <ligand>
        <name>a divalent metal cation</name>
        <dbReference type="ChEBI" id="CHEBI:60240"/>
        <label>1</label>
    </ligand>
</feature>
<dbReference type="GO" id="GO:0016788">
    <property type="term" value="F:hydrolase activity, acting on ester bonds"/>
    <property type="evidence" value="ECO:0007669"/>
    <property type="project" value="InterPro"/>
</dbReference>
<feature type="binding site" evidence="3">
    <location>
        <position position="136"/>
    </location>
    <ligand>
        <name>a divalent metal cation</name>
        <dbReference type="ChEBI" id="CHEBI:60240"/>
        <label>2</label>
    </ligand>
</feature>
<feature type="binding site" evidence="3">
    <location>
        <position position="169"/>
    </location>
    <ligand>
        <name>a divalent metal cation</name>
        <dbReference type="ChEBI" id="CHEBI:60240"/>
        <label>2</label>
    </ligand>
</feature>
<dbReference type="SUPFAM" id="SSF51556">
    <property type="entry name" value="Metallo-dependent hydrolases"/>
    <property type="match status" value="1"/>
</dbReference>
<keyword evidence="1 3" id="KW-0479">Metal-binding</keyword>